<dbReference type="OrthoDB" id="9798157at2"/>
<keyword evidence="3" id="KW-1185">Reference proteome</keyword>
<dbReference type="Proteomes" id="UP000199400">
    <property type="component" value="Unassembled WGS sequence"/>
</dbReference>
<feature type="domain" description="ABM" evidence="1">
    <location>
        <begin position="1"/>
        <end position="74"/>
    </location>
</feature>
<reference evidence="3" key="1">
    <citation type="submission" date="2016-10" db="EMBL/GenBank/DDBJ databases">
        <authorList>
            <person name="Varghese N."/>
            <person name="Submissions S."/>
        </authorList>
    </citation>
    <scope>NUCLEOTIDE SEQUENCE [LARGE SCALE GENOMIC DNA]</scope>
    <source>
        <strain evidence="3">ATCC 25963</strain>
    </source>
</reference>
<dbReference type="EMBL" id="FOMX01000025">
    <property type="protein sequence ID" value="SFF00462.1"/>
    <property type="molecule type" value="Genomic_DNA"/>
</dbReference>
<proteinExistence type="predicted"/>
<sequence>MIVEYIRYRVPTDPAAFEAAYERACASLRAAPQCLAYELTRCEEAPEHYVLRIEWTSTEAHLQGFRRGPEFGPFFQAIRPYVAQIEEMRHYAPTALVWRR</sequence>
<accession>A0A1I2F557</accession>
<protein>
    <submittedName>
        <fullName evidence="2">Quinol monooxygenase YgiN</fullName>
    </submittedName>
</protein>
<dbReference type="GO" id="GO:0004497">
    <property type="term" value="F:monooxygenase activity"/>
    <property type="evidence" value="ECO:0007669"/>
    <property type="project" value="UniProtKB-KW"/>
</dbReference>
<name>A0A1I2F557_9BACT</name>
<keyword evidence="2" id="KW-0503">Monooxygenase</keyword>
<evidence type="ECO:0000313" key="3">
    <source>
        <dbReference type="Proteomes" id="UP000199400"/>
    </source>
</evidence>
<organism evidence="2 3">
    <name type="scientific">Nannocystis exedens</name>
    <dbReference type="NCBI Taxonomy" id="54"/>
    <lineage>
        <taxon>Bacteria</taxon>
        <taxon>Pseudomonadati</taxon>
        <taxon>Myxococcota</taxon>
        <taxon>Polyangia</taxon>
        <taxon>Nannocystales</taxon>
        <taxon>Nannocystaceae</taxon>
        <taxon>Nannocystis</taxon>
    </lineage>
</organism>
<evidence type="ECO:0000313" key="2">
    <source>
        <dbReference type="EMBL" id="SFF00462.1"/>
    </source>
</evidence>
<dbReference type="InterPro" id="IPR007138">
    <property type="entry name" value="ABM_dom"/>
</dbReference>
<keyword evidence="2" id="KW-0560">Oxidoreductase</keyword>
<dbReference type="Pfam" id="PF03992">
    <property type="entry name" value="ABM"/>
    <property type="match status" value="1"/>
</dbReference>
<gene>
    <name evidence="2" type="ORF">SAMN02745121_06453</name>
</gene>
<dbReference type="AlphaFoldDB" id="A0A1I2F557"/>
<dbReference type="InterPro" id="IPR011008">
    <property type="entry name" value="Dimeric_a/b-barrel"/>
</dbReference>
<dbReference type="SUPFAM" id="SSF54909">
    <property type="entry name" value="Dimeric alpha+beta barrel"/>
    <property type="match status" value="1"/>
</dbReference>
<dbReference type="Gene3D" id="3.30.70.100">
    <property type="match status" value="1"/>
</dbReference>
<dbReference type="STRING" id="54.SAMN02745121_06453"/>
<dbReference type="RefSeq" id="WP_096330976.1">
    <property type="nucleotide sequence ID" value="NZ_FOMX01000025.1"/>
</dbReference>
<evidence type="ECO:0000259" key="1">
    <source>
        <dbReference type="Pfam" id="PF03992"/>
    </source>
</evidence>